<feature type="compositionally biased region" description="Acidic residues" evidence="1">
    <location>
        <begin position="57"/>
        <end position="69"/>
    </location>
</feature>
<evidence type="ECO:0000313" key="3">
    <source>
        <dbReference type="Proteomes" id="UP000823388"/>
    </source>
</evidence>
<sequence>MVRTKLTARKSTRGPPHPIQHPQETTEPEESNHVPEFVMVDDNDASVNFDGHHEGEWVDTETEEEPMELPEDHPAAAEDSGEEDTAKGSSPDPDAAEGEDAPGDSSDDPAAPEDGGNDPNDDPETATVADTPPPEPYYEKEVHHLDFAEGPIPTLLWRAMQRIGFPLRPRYEAHLYKSAKQEEEWIVAVVISVPDEKYGSRKVYYKHFDDVPRRILEAGTSEAARRALYSLCHIYKEEL</sequence>
<keyword evidence="3" id="KW-1185">Reference proteome</keyword>
<name>A0A8T0XDL2_PANVG</name>
<accession>A0A8T0XDL2</accession>
<feature type="compositionally biased region" description="Basic residues" evidence="1">
    <location>
        <begin position="1"/>
        <end position="12"/>
    </location>
</feature>
<dbReference type="Proteomes" id="UP000823388">
    <property type="component" value="Chromosome 1K"/>
</dbReference>
<feature type="compositionally biased region" description="Acidic residues" evidence="1">
    <location>
        <begin position="94"/>
        <end position="124"/>
    </location>
</feature>
<gene>
    <name evidence="2" type="ORF">PVAP13_1KG160931</name>
</gene>
<feature type="region of interest" description="Disordered" evidence="1">
    <location>
        <begin position="1"/>
        <end position="138"/>
    </location>
</feature>
<organism evidence="2 3">
    <name type="scientific">Panicum virgatum</name>
    <name type="common">Blackwell switchgrass</name>
    <dbReference type="NCBI Taxonomy" id="38727"/>
    <lineage>
        <taxon>Eukaryota</taxon>
        <taxon>Viridiplantae</taxon>
        <taxon>Streptophyta</taxon>
        <taxon>Embryophyta</taxon>
        <taxon>Tracheophyta</taxon>
        <taxon>Spermatophyta</taxon>
        <taxon>Magnoliopsida</taxon>
        <taxon>Liliopsida</taxon>
        <taxon>Poales</taxon>
        <taxon>Poaceae</taxon>
        <taxon>PACMAD clade</taxon>
        <taxon>Panicoideae</taxon>
        <taxon>Panicodae</taxon>
        <taxon>Paniceae</taxon>
        <taxon>Panicinae</taxon>
        <taxon>Panicum</taxon>
        <taxon>Panicum sect. Hiantes</taxon>
    </lineage>
</organism>
<proteinExistence type="predicted"/>
<protein>
    <submittedName>
        <fullName evidence="2">Uncharacterized protein</fullName>
    </submittedName>
</protein>
<evidence type="ECO:0000256" key="1">
    <source>
        <dbReference type="SAM" id="MobiDB-lite"/>
    </source>
</evidence>
<dbReference type="EMBL" id="CM029037">
    <property type="protein sequence ID" value="KAG2657485.1"/>
    <property type="molecule type" value="Genomic_DNA"/>
</dbReference>
<evidence type="ECO:0000313" key="2">
    <source>
        <dbReference type="EMBL" id="KAG2657485.1"/>
    </source>
</evidence>
<reference evidence="2" key="1">
    <citation type="submission" date="2020-05" db="EMBL/GenBank/DDBJ databases">
        <title>WGS assembly of Panicum virgatum.</title>
        <authorList>
            <person name="Lovell J.T."/>
            <person name="Jenkins J."/>
            <person name="Shu S."/>
            <person name="Juenger T.E."/>
            <person name="Schmutz J."/>
        </authorList>
    </citation>
    <scope>NUCLEOTIDE SEQUENCE</scope>
    <source>
        <strain evidence="2">AP13</strain>
    </source>
</reference>
<comment type="caution">
    <text evidence="2">The sequence shown here is derived from an EMBL/GenBank/DDBJ whole genome shotgun (WGS) entry which is preliminary data.</text>
</comment>
<dbReference type="AlphaFoldDB" id="A0A8T0XDL2"/>